<dbReference type="Gene3D" id="3.30.420.40">
    <property type="match status" value="1"/>
</dbReference>
<proteinExistence type="predicted"/>
<dbReference type="AlphaFoldDB" id="A0AAN9YFC0"/>
<dbReference type="PANTHER" id="PTHR14187:SF82">
    <property type="entry name" value="FAMILY CHAPERONE, PUTATIVE (AFU_ORTHOLOGUE AFUA_7G08575)-RELATED"/>
    <property type="match status" value="1"/>
</dbReference>
<dbReference type="EMBL" id="JAJSPL020000024">
    <property type="protein sequence ID" value="KAK7739029.1"/>
    <property type="molecule type" value="Genomic_DNA"/>
</dbReference>
<comment type="caution">
    <text evidence="1">The sequence shown here is derived from an EMBL/GenBank/DDBJ whole genome shotgun (WGS) entry which is preliminary data.</text>
</comment>
<reference evidence="1 2" key="1">
    <citation type="journal article" date="2023" name="PLoS ONE">
        <title>Cytospora paraplurivora sp. nov. isolated from orchards with fruit tree decline syndrome in Ontario, Canada.</title>
        <authorList>
            <person name="Ilyukhin E."/>
            <person name="Nguyen H.D.T."/>
            <person name="Castle A.J."/>
            <person name="Ellouze W."/>
        </authorList>
    </citation>
    <scope>NUCLEOTIDE SEQUENCE [LARGE SCALE GENOMIC DNA]</scope>
    <source>
        <strain evidence="1 2">FDS-564</strain>
    </source>
</reference>
<name>A0AAN9YFC0_9PEZI</name>
<accession>A0AAN9YFC0</accession>
<protein>
    <submittedName>
        <fullName evidence="1">Uncharacterized protein</fullName>
    </submittedName>
</protein>
<dbReference type="SUPFAM" id="SSF53067">
    <property type="entry name" value="Actin-like ATPase domain"/>
    <property type="match status" value="1"/>
</dbReference>
<dbReference type="InterPro" id="IPR043129">
    <property type="entry name" value="ATPase_NBD"/>
</dbReference>
<dbReference type="PANTHER" id="PTHR14187">
    <property type="entry name" value="ALPHA KINASE/ELONGATION FACTOR 2 KINASE"/>
    <property type="match status" value="1"/>
</dbReference>
<sequence>MPPVITDWPNPEAGINANSEKVPSTISYDKDGKVKNWGYEVTARDTSLRWLKIMLEAGSEHPKYLAGIADIRGSNEDVLRGLGKTADDVVADFLGELWKYTREDIRKRLVDQTAWESSVQVVLTVPAVWSDAAKDRTLKAAQRAGMPASLMLLSEPEAAALATLTGKAEVDTLKDLISYKVRSVDPFEIEECAIGDGELCGSVYLDFAFLRYIKTKVGEEQYNSIRLIDMKAMRNHFDIGIKRAFDWNSNKEYFIDIRGVKDNELEGIMDEMIKITPWSSICRGATMWGQAHSLREAQRRHHASTTPQRPLLPHLMSPIVKKRLARGNYGFVVQEDYDEARHDPRDRVKDVISGRFKAKGQMIWVVKRGDPIAEGDEPVQYSIFRRLEGLKWNRLLKKREFTEKMYYNGSANPPSRLDAITEGKLRSSGRKIKGEANGKLHYKCDFTFMLRMDLTRMAFGVLFDGKDVGFVEARYIDEVPRLDLQLHNTGEVF</sequence>
<keyword evidence="2" id="KW-1185">Reference proteome</keyword>
<evidence type="ECO:0000313" key="2">
    <source>
        <dbReference type="Proteomes" id="UP001320245"/>
    </source>
</evidence>
<gene>
    <name evidence="1" type="ORF">SLS53_005927</name>
</gene>
<dbReference type="CDD" id="cd10170">
    <property type="entry name" value="ASKHA_NBD_HSP70"/>
    <property type="match status" value="1"/>
</dbReference>
<organism evidence="1 2">
    <name type="scientific">Cytospora paraplurivora</name>
    <dbReference type="NCBI Taxonomy" id="2898453"/>
    <lineage>
        <taxon>Eukaryota</taxon>
        <taxon>Fungi</taxon>
        <taxon>Dikarya</taxon>
        <taxon>Ascomycota</taxon>
        <taxon>Pezizomycotina</taxon>
        <taxon>Sordariomycetes</taxon>
        <taxon>Sordariomycetidae</taxon>
        <taxon>Diaporthales</taxon>
        <taxon>Cytosporaceae</taxon>
        <taxon>Cytospora</taxon>
    </lineage>
</organism>
<evidence type="ECO:0000313" key="1">
    <source>
        <dbReference type="EMBL" id="KAK7739029.1"/>
    </source>
</evidence>
<dbReference type="Proteomes" id="UP001320245">
    <property type="component" value="Unassembled WGS sequence"/>
</dbReference>